<keyword evidence="5" id="KW-1185">Reference proteome</keyword>
<feature type="domain" description="ADF-H" evidence="3">
    <location>
        <begin position="1"/>
        <end position="136"/>
    </location>
</feature>
<dbReference type="InterPro" id="IPR017904">
    <property type="entry name" value="ADF/Cofilin"/>
</dbReference>
<dbReference type="EMBL" id="JAXUIC010000009">
    <property type="protein sequence ID" value="KAK4571641.1"/>
    <property type="molecule type" value="Genomic_DNA"/>
</dbReference>
<organism evidence="4 5">
    <name type="scientific">Quercus rubra</name>
    <name type="common">Northern red oak</name>
    <name type="synonym">Quercus borealis</name>
    <dbReference type="NCBI Taxonomy" id="3512"/>
    <lineage>
        <taxon>Eukaryota</taxon>
        <taxon>Viridiplantae</taxon>
        <taxon>Streptophyta</taxon>
        <taxon>Embryophyta</taxon>
        <taxon>Tracheophyta</taxon>
        <taxon>Spermatophyta</taxon>
        <taxon>Magnoliopsida</taxon>
        <taxon>eudicotyledons</taxon>
        <taxon>Gunneridae</taxon>
        <taxon>Pentapetalae</taxon>
        <taxon>rosids</taxon>
        <taxon>fabids</taxon>
        <taxon>Fagales</taxon>
        <taxon>Fagaceae</taxon>
        <taxon>Quercus</taxon>
    </lineage>
</organism>
<dbReference type="InterPro" id="IPR029006">
    <property type="entry name" value="ADF-H/Gelsolin-like_dom_sf"/>
</dbReference>
<protein>
    <recommendedName>
        <fullName evidence="3">ADF-H domain-containing protein</fullName>
    </recommendedName>
</protein>
<evidence type="ECO:0000313" key="5">
    <source>
        <dbReference type="Proteomes" id="UP001324115"/>
    </source>
</evidence>
<comment type="similarity">
    <text evidence="1">Belongs to the actin-binding proteins ADF family.</text>
</comment>
<comment type="caution">
    <text evidence="4">The sequence shown here is derived from an EMBL/GenBank/DDBJ whole genome shotgun (WGS) entry which is preliminary data.</text>
</comment>
<evidence type="ECO:0000256" key="1">
    <source>
        <dbReference type="ARBA" id="ARBA00006844"/>
    </source>
</evidence>
<dbReference type="GO" id="GO:0030042">
    <property type="term" value="P:actin filament depolymerization"/>
    <property type="evidence" value="ECO:0007669"/>
    <property type="project" value="InterPro"/>
</dbReference>
<evidence type="ECO:0000259" key="3">
    <source>
        <dbReference type="PROSITE" id="PS51263"/>
    </source>
</evidence>
<accession>A0AAN7EGV2</accession>
<dbReference type="GO" id="GO:0003779">
    <property type="term" value="F:actin binding"/>
    <property type="evidence" value="ECO:0007669"/>
    <property type="project" value="UniProtKB-KW"/>
</dbReference>
<evidence type="ECO:0000256" key="2">
    <source>
        <dbReference type="ARBA" id="ARBA00023203"/>
    </source>
</evidence>
<dbReference type="AlphaFoldDB" id="A0AAN7EGV2"/>
<sequence>MAVSDECKLKFLELIAKRNCRFIIFKIENQEVVVEKLGIPDEAYEHRYPVFNFDFITDQSFQKSKIIFHCMVKITILYTVVFVKVNSLVFRPPFFKVRSKVVHASSKDRFNSQLDGIQVELQAADPSEMSFDIVKG</sequence>
<proteinExistence type="inferred from homology"/>
<dbReference type="Pfam" id="PF00241">
    <property type="entry name" value="Cofilin_ADF"/>
    <property type="match status" value="1"/>
</dbReference>
<dbReference type="SUPFAM" id="SSF55753">
    <property type="entry name" value="Actin depolymerizing proteins"/>
    <property type="match status" value="1"/>
</dbReference>
<gene>
    <name evidence="4" type="ORF">RGQ29_030164</name>
</gene>
<dbReference type="PANTHER" id="PTHR11913">
    <property type="entry name" value="COFILIN-RELATED"/>
    <property type="match status" value="1"/>
</dbReference>
<name>A0AAN7EGV2_QUERU</name>
<dbReference type="SMART" id="SM00102">
    <property type="entry name" value="ADF"/>
    <property type="match status" value="1"/>
</dbReference>
<reference evidence="4 5" key="1">
    <citation type="journal article" date="2023" name="G3 (Bethesda)">
        <title>A haplotype-resolved chromosome-scale genome for Quercus rubra L. provides insights into the genetics of adaptive traits for red oak species.</title>
        <authorList>
            <person name="Kapoor B."/>
            <person name="Jenkins J."/>
            <person name="Schmutz J."/>
            <person name="Zhebentyayeva T."/>
            <person name="Kuelheim C."/>
            <person name="Coggeshall M."/>
            <person name="Heim C."/>
            <person name="Lasky J.R."/>
            <person name="Leites L."/>
            <person name="Islam-Faridi N."/>
            <person name="Romero-Severson J."/>
            <person name="DeLeo V.L."/>
            <person name="Lucas S.M."/>
            <person name="Lazic D."/>
            <person name="Gailing O."/>
            <person name="Carlson J."/>
            <person name="Staton M."/>
        </authorList>
    </citation>
    <scope>NUCLEOTIDE SEQUENCE [LARGE SCALE GENOMIC DNA]</scope>
    <source>
        <strain evidence="4">Pseudo-F2</strain>
    </source>
</reference>
<dbReference type="InterPro" id="IPR002108">
    <property type="entry name" value="ADF-H"/>
</dbReference>
<dbReference type="Proteomes" id="UP001324115">
    <property type="component" value="Unassembled WGS sequence"/>
</dbReference>
<evidence type="ECO:0000313" key="4">
    <source>
        <dbReference type="EMBL" id="KAK4571641.1"/>
    </source>
</evidence>
<keyword evidence="2" id="KW-0009">Actin-binding</keyword>
<dbReference type="Gene3D" id="3.40.20.10">
    <property type="entry name" value="Severin"/>
    <property type="match status" value="1"/>
</dbReference>
<dbReference type="GO" id="GO:0015629">
    <property type="term" value="C:actin cytoskeleton"/>
    <property type="evidence" value="ECO:0007669"/>
    <property type="project" value="InterPro"/>
</dbReference>
<dbReference type="PROSITE" id="PS51263">
    <property type="entry name" value="ADF_H"/>
    <property type="match status" value="1"/>
</dbReference>